<protein>
    <submittedName>
        <fullName evidence="2">Uncharacterized protein</fullName>
    </submittedName>
</protein>
<proteinExistence type="predicted"/>
<comment type="caution">
    <text evidence="2">The sequence shown here is derived from an EMBL/GenBank/DDBJ whole genome shotgun (WGS) entry which is preliminary data.</text>
</comment>
<organism evidence="2 3">
    <name type="scientific">Curtobacterium oceanosedimentum</name>
    <dbReference type="NCBI Taxonomy" id="465820"/>
    <lineage>
        <taxon>Bacteria</taxon>
        <taxon>Bacillati</taxon>
        <taxon>Actinomycetota</taxon>
        <taxon>Actinomycetes</taxon>
        <taxon>Micrococcales</taxon>
        <taxon>Microbacteriaceae</taxon>
        <taxon>Curtobacterium</taxon>
    </lineage>
</organism>
<evidence type="ECO:0000256" key="1">
    <source>
        <dbReference type="SAM" id="MobiDB-lite"/>
    </source>
</evidence>
<dbReference type="PATRIC" id="fig|465820.4.peg.1340"/>
<gene>
    <name evidence="2" type="ORF">NS359_06325</name>
</gene>
<dbReference type="Proteomes" id="UP000072763">
    <property type="component" value="Unassembled WGS sequence"/>
</dbReference>
<evidence type="ECO:0000313" key="3">
    <source>
        <dbReference type="Proteomes" id="UP000072763"/>
    </source>
</evidence>
<evidence type="ECO:0000313" key="2">
    <source>
        <dbReference type="EMBL" id="KTR52446.1"/>
    </source>
</evidence>
<sequence length="71" mass="7519">MLVRMSFANAWDPSQGRAIPEDQVSEDGLELDEETASELGISFDVVGGASADPTRVSPVDVRVPSAPDTDD</sequence>
<dbReference type="AlphaFoldDB" id="A0A147DRN9"/>
<accession>A0A147DRN9</accession>
<name>A0A147DRN9_9MICO</name>
<feature type="region of interest" description="Disordered" evidence="1">
    <location>
        <begin position="1"/>
        <end position="34"/>
    </location>
</feature>
<feature type="compositionally biased region" description="Acidic residues" evidence="1">
    <location>
        <begin position="23"/>
        <end position="34"/>
    </location>
</feature>
<reference evidence="2 3" key="1">
    <citation type="journal article" date="2016" name="Front. Microbiol.">
        <title>Genomic Resource of Rice Seed Associated Bacteria.</title>
        <authorList>
            <person name="Midha S."/>
            <person name="Bansal K."/>
            <person name="Sharma S."/>
            <person name="Kumar N."/>
            <person name="Patil P.P."/>
            <person name="Chaudhry V."/>
            <person name="Patil P.B."/>
        </authorList>
    </citation>
    <scope>NUCLEOTIDE SEQUENCE [LARGE SCALE GENOMIC DNA]</scope>
    <source>
        <strain evidence="2 3">NS359</strain>
    </source>
</reference>
<feature type="region of interest" description="Disordered" evidence="1">
    <location>
        <begin position="46"/>
        <end position="71"/>
    </location>
</feature>
<dbReference type="EMBL" id="LDRC01000030">
    <property type="protein sequence ID" value="KTR52446.1"/>
    <property type="molecule type" value="Genomic_DNA"/>
</dbReference>